<evidence type="ECO:0000313" key="3">
    <source>
        <dbReference type="Proteomes" id="UP001153076"/>
    </source>
</evidence>
<keyword evidence="3" id="KW-1185">Reference proteome</keyword>
<comment type="caution">
    <text evidence="2">The sequence shown here is derived from an EMBL/GenBank/DDBJ whole genome shotgun (WGS) entry which is preliminary data.</text>
</comment>
<feature type="region of interest" description="Disordered" evidence="1">
    <location>
        <begin position="103"/>
        <end position="135"/>
    </location>
</feature>
<dbReference type="AlphaFoldDB" id="A0A9Q1QLU8"/>
<protein>
    <submittedName>
        <fullName evidence="2">Uncharacterized protein</fullName>
    </submittedName>
</protein>
<evidence type="ECO:0000256" key="1">
    <source>
        <dbReference type="SAM" id="MobiDB-lite"/>
    </source>
</evidence>
<name>A0A9Q1QLU8_9CARY</name>
<dbReference type="Proteomes" id="UP001153076">
    <property type="component" value="Unassembled WGS sequence"/>
</dbReference>
<proteinExistence type="predicted"/>
<organism evidence="2 3">
    <name type="scientific">Carnegiea gigantea</name>
    <dbReference type="NCBI Taxonomy" id="171969"/>
    <lineage>
        <taxon>Eukaryota</taxon>
        <taxon>Viridiplantae</taxon>
        <taxon>Streptophyta</taxon>
        <taxon>Embryophyta</taxon>
        <taxon>Tracheophyta</taxon>
        <taxon>Spermatophyta</taxon>
        <taxon>Magnoliopsida</taxon>
        <taxon>eudicotyledons</taxon>
        <taxon>Gunneridae</taxon>
        <taxon>Pentapetalae</taxon>
        <taxon>Caryophyllales</taxon>
        <taxon>Cactineae</taxon>
        <taxon>Cactaceae</taxon>
        <taxon>Cactoideae</taxon>
        <taxon>Echinocereeae</taxon>
        <taxon>Carnegiea</taxon>
    </lineage>
</organism>
<gene>
    <name evidence="2" type="ORF">Cgig2_029786</name>
</gene>
<reference evidence="2" key="1">
    <citation type="submission" date="2022-04" db="EMBL/GenBank/DDBJ databases">
        <title>Carnegiea gigantea Genome sequencing and assembly v2.</title>
        <authorList>
            <person name="Copetti D."/>
            <person name="Sanderson M.J."/>
            <person name="Burquez A."/>
            <person name="Wojciechowski M.F."/>
        </authorList>
    </citation>
    <scope>NUCLEOTIDE SEQUENCE</scope>
    <source>
        <strain evidence="2">SGP5-SGP5p</strain>
        <tissue evidence="2">Aerial part</tissue>
    </source>
</reference>
<dbReference type="EMBL" id="JAKOGI010000084">
    <property type="protein sequence ID" value="KAJ8444855.1"/>
    <property type="molecule type" value="Genomic_DNA"/>
</dbReference>
<accession>A0A9Q1QLU8</accession>
<sequence length="165" mass="19340">MRTFDNPINAENLANDMHTKAAMEKLKNEREQGLDDKTNEQIFQEVFGKDRRRYLRAYGRDKSITDYFGVKPSRLDLAQHVMELKKRANESIMEAKKDLEEARKEKEQAKFEAEQAKKETEEARKEAETTRQEVDAKIEANNKMWGKKIKNMLAEFLRSSTHGDL</sequence>
<evidence type="ECO:0000313" key="2">
    <source>
        <dbReference type="EMBL" id="KAJ8444855.1"/>
    </source>
</evidence>